<keyword evidence="2 6" id="KW-0645">Protease</keyword>
<dbReference type="EMBL" id="JADYXP020000016">
    <property type="protein sequence ID" value="KAL0107518.1"/>
    <property type="molecule type" value="Genomic_DNA"/>
</dbReference>
<dbReference type="Pfam" id="PF09768">
    <property type="entry name" value="Peptidase_M76"/>
    <property type="match status" value="1"/>
</dbReference>
<evidence type="ECO:0000256" key="2">
    <source>
        <dbReference type="ARBA" id="ARBA00022670"/>
    </source>
</evidence>
<dbReference type="PANTHER" id="PTHR21711">
    <property type="entry name" value="MITOCHONDRIAL INNER MEMBRANE PROTEASE"/>
    <property type="match status" value="1"/>
</dbReference>
<dbReference type="GO" id="GO:0034982">
    <property type="term" value="P:mitochondrial protein processing"/>
    <property type="evidence" value="ECO:0007669"/>
    <property type="project" value="TreeGrafter"/>
</dbReference>
<gene>
    <name evidence="7" type="ORF">PUN28_014680</name>
</gene>
<proteinExistence type="inferred from homology"/>
<dbReference type="GO" id="GO:0046872">
    <property type="term" value="F:metal ion binding"/>
    <property type="evidence" value="ECO:0007669"/>
    <property type="project" value="UniProtKB-KW"/>
</dbReference>
<accession>A0AAW2EUU1</accession>
<dbReference type="GO" id="GO:0004222">
    <property type="term" value="F:metalloendopeptidase activity"/>
    <property type="evidence" value="ECO:0007669"/>
    <property type="project" value="InterPro"/>
</dbReference>
<name>A0AAW2EUU1_9HYME</name>
<evidence type="ECO:0000256" key="5">
    <source>
        <dbReference type="ARBA" id="ARBA00023049"/>
    </source>
</evidence>
<dbReference type="PANTHER" id="PTHR21711:SF0">
    <property type="entry name" value="MITOCHONDRIAL INNER MEMBRANE PROTEASE ATP23 HOMOLOG"/>
    <property type="match status" value="1"/>
</dbReference>
<evidence type="ECO:0000256" key="4">
    <source>
        <dbReference type="ARBA" id="ARBA00022801"/>
    </source>
</evidence>
<evidence type="ECO:0000313" key="8">
    <source>
        <dbReference type="Proteomes" id="UP001430953"/>
    </source>
</evidence>
<keyword evidence="8" id="KW-1185">Reference proteome</keyword>
<dbReference type="AlphaFoldDB" id="A0AAW2EUU1"/>
<keyword evidence="5 6" id="KW-0482">Metalloprotease</keyword>
<reference evidence="7 8" key="1">
    <citation type="submission" date="2023-03" db="EMBL/GenBank/DDBJ databases">
        <title>High recombination rates correlate with genetic variation in Cardiocondyla obscurior ants.</title>
        <authorList>
            <person name="Errbii M."/>
        </authorList>
    </citation>
    <scope>NUCLEOTIDE SEQUENCE [LARGE SCALE GENOMIC DNA]</scope>
    <source>
        <strain evidence="7">Alpha-2009</strain>
        <tissue evidence="7">Whole body</tissue>
    </source>
</reference>
<organism evidence="7 8">
    <name type="scientific">Cardiocondyla obscurior</name>
    <dbReference type="NCBI Taxonomy" id="286306"/>
    <lineage>
        <taxon>Eukaryota</taxon>
        <taxon>Metazoa</taxon>
        <taxon>Ecdysozoa</taxon>
        <taxon>Arthropoda</taxon>
        <taxon>Hexapoda</taxon>
        <taxon>Insecta</taxon>
        <taxon>Pterygota</taxon>
        <taxon>Neoptera</taxon>
        <taxon>Endopterygota</taxon>
        <taxon>Hymenoptera</taxon>
        <taxon>Apocrita</taxon>
        <taxon>Aculeata</taxon>
        <taxon>Formicoidea</taxon>
        <taxon>Formicidae</taxon>
        <taxon>Myrmicinae</taxon>
        <taxon>Cardiocondyla</taxon>
    </lineage>
</organism>
<protein>
    <recommendedName>
        <fullName evidence="6">Mitochondrial inner membrane protease ATP23</fullName>
        <ecNumber evidence="6">3.4.24.-</ecNumber>
    </recommendedName>
</protein>
<evidence type="ECO:0000256" key="1">
    <source>
        <dbReference type="ARBA" id="ARBA00009915"/>
    </source>
</evidence>
<keyword evidence="4 6" id="KW-0378">Hydrolase</keyword>
<comment type="caution">
    <text evidence="7">The sequence shown here is derived from an EMBL/GenBank/DDBJ whole genome shotgun (WGS) entry which is preliminary data.</text>
</comment>
<dbReference type="Proteomes" id="UP001430953">
    <property type="component" value="Unassembled WGS sequence"/>
</dbReference>
<comment type="similarity">
    <text evidence="1 6">Belongs to the peptidase M76 family.</text>
</comment>
<evidence type="ECO:0000256" key="6">
    <source>
        <dbReference type="RuleBase" id="RU364057"/>
    </source>
</evidence>
<keyword evidence="3 6" id="KW-0479">Metal-binding</keyword>
<dbReference type="EC" id="3.4.24.-" evidence="6"/>
<evidence type="ECO:0000256" key="3">
    <source>
        <dbReference type="ARBA" id="ARBA00022723"/>
    </source>
</evidence>
<dbReference type="InterPro" id="IPR019165">
    <property type="entry name" value="Peptidase_M76_ATP23"/>
</dbReference>
<sequence length="258" mass="28768">MTVENEKMGEGKKDEVGASNVTTVDISGLWGSDMYPERRGGKIQRSWFKIFVGAQGRESLDKAKCEDNVYKCIKKSPIIKLMLGALKSSGCEVDIRRHISCEVCNPMVTGGYDSDFNQIVVCQNTAVGESNVRGVLLHEMIHMFDYCRNKLDVKNIHHLACTEIRAANLGHCSFMSSLLQGDSSFVNIKATHQNCVKHKAKMSLMAATKVSSEVADAAIEKVFTKCYNDLEPIGRRIRRNSCDMPRAYAEGHLYGYDL</sequence>
<dbReference type="GO" id="GO:0033615">
    <property type="term" value="P:mitochondrial proton-transporting ATP synthase complex assembly"/>
    <property type="evidence" value="ECO:0007669"/>
    <property type="project" value="TreeGrafter"/>
</dbReference>
<dbReference type="GO" id="GO:0005739">
    <property type="term" value="C:mitochondrion"/>
    <property type="evidence" value="ECO:0007669"/>
    <property type="project" value="GOC"/>
</dbReference>
<evidence type="ECO:0000313" key="7">
    <source>
        <dbReference type="EMBL" id="KAL0107518.1"/>
    </source>
</evidence>